<dbReference type="Proteomes" id="UP001217083">
    <property type="component" value="Unassembled WGS sequence"/>
</dbReference>
<dbReference type="RefSeq" id="WP_275650433.1">
    <property type="nucleotide sequence ID" value="NZ_JARFVA010000005.1"/>
</dbReference>
<accession>A0ABT5XRI4</accession>
<organism evidence="1 2">
    <name type="scientific">Flagellimonas okinawensis</name>
    <dbReference type="NCBI Taxonomy" id="3031324"/>
    <lineage>
        <taxon>Bacteria</taxon>
        <taxon>Pseudomonadati</taxon>
        <taxon>Bacteroidota</taxon>
        <taxon>Flavobacteriia</taxon>
        <taxon>Flavobacteriales</taxon>
        <taxon>Flavobacteriaceae</taxon>
        <taxon>Flagellimonas</taxon>
    </lineage>
</organism>
<comment type="caution">
    <text evidence="1">The sequence shown here is derived from an EMBL/GenBank/DDBJ whole genome shotgun (WGS) entry which is preliminary data.</text>
</comment>
<protein>
    <submittedName>
        <fullName evidence="1">Uncharacterized protein</fullName>
    </submittedName>
</protein>
<reference evidence="1 2" key="1">
    <citation type="submission" date="2023-03" db="EMBL/GenBank/DDBJ databases">
        <title>Muricauda XX sp. nov. and Muricauda XXX sp. nov., two novel species isolated from Okinawa Trough.</title>
        <authorList>
            <person name="Cao W."/>
            <person name="Deng X."/>
        </authorList>
    </citation>
    <scope>NUCLEOTIDE SEQUENCE [LARGE SCALE GENOMIC DNA]</scope>
    <source>
        <strain evidence="1 2">81s02</strain>
    </source>
</reference>
<proteinExistence type="predicted"/>
<keyword evidence="2" id="KW-1185">Reference proteome</keyword>
<dbReference type="EMBL" id="JARFVA010000005">
    <property type="protein sequence ID" value="MDF0708493.1"/>
    <property type="molecule type" value="Genomic_DNA"/>
</dbReference>
<name>A0ABT5XRI4_9FLAO</name>
<evidence type="ECO:0000313" key="1">
    <source>
        <dbReference type="EMBL" id="MDF0708493.1"/>
    </source>
</evidence>
<evidence type="ECO:0000313" key="2">
    <source>
        <dbReference type="Proteomes" id="UP001217083"/>
    </source>
</evidence>
<sequence>MTKNKDEIKVPDFNYAIIYIETDLQKIEQKESGTIIPYQTLVEKNGNFKIDISELKGETLTLYFSSENYSYVILKNIPKSKLSEFIKVVPIVRNIWKPTCGHDCFTVDKKKTYKRKKITVDNGKNKTEFERKIIEPKIDKEKGYLIPLPFMDIWPPDKVYFYEYKFE</sequence>
<gene>
    <name evidence="1" type="ORF">PY091_14805</name>
</gene>